<evidence type="ECO:0000313" key="2">
    <source>
        <dbReference type="Proteomes" id="UP000003505"/>
    </source>
</evidence>
<comment type="caution">
    <text evidence="1">The sequence shown here is derived from an EMBL/GenBank/DDBJ whole genome shotgun (WGS) entry which is preliminary data.</text>
</comment>
<dbReference type="Proteomes" id="UP000003505">
    <property type="component" value="Unassembled WGS sequence"/>
</dbReference>
<proteinExistence type="predicted"/>
<accession>C9LVU3</accession>
<gene>
    <name evidence="1" type="ORF">SELSPUOL_01588</name>
</gene>
<dbReference type="EMBL" id="ACKP02000031">
    <property type="protein sequence ID" value="EEX77027.1"/>
    <property type="molecule type" value="Genomic_DNA"/>
</dbReference>
<name>C9LVU3_SELS3</name>
<dbReference type="AlphaFoldDB" id="C9LVU3"/>
<protein>
    <submittedName>
        <fullName evidence="1">Uncharacterized protein</fullName>
    </submittedName>
</protein>
<sequence length="57" mass="6514">MFIKICIRYEKGKALYLQEIFERRIFCSAAGKSCVGEDLLYDIDIADCMIGIVQSTM</sequence>
<organism evidence="1 2">
    <name type="scientific">Selenomonas sputigena (strain ATCC 35185 / DSM 20758 / CCUG 44933 / VPI D19B-28)</name>
    <dbReference type="NCBI Taxonomy" id="546271"/>
    <lineage>
        <taxon>Bacteria</taxon>
        <taxon>Bacillati</taxon>
        <taxon>Bacillota</taxon>
        <taxon>Negativicutes</taxon>
        <taxon>Selenomonadales</taxon>
        <taxon>Selenomonadaceae</taxon>
        <taxon>Selenomonas</taxon>
    </lineage>
</organism>
<evidence type="ECO:0000313" key="1">
    <source>
        <dbReference type="EMBL" id="EEX77027.1"/>
    </source>
</evidence>
<reference evidence="1 2" key="1">
    <citation type="submission" date="2009-09" db="EMBL/GenBank/DDBJ databases">
        <authorList>
            <person name="Weinstock G."/>
            <person name="Sodergren E."/>
            <person name="Clifton S."/>
            <person name="Fulton L."/>
            <person name="Fulton B."/>
            <person name="Courtney L."/>
            <person name="Fronick C."/>
            <person name="Harrison M."/>
            <person name="Strong C."/>
            <person name="Farmer C."/>
            <person name="Delahaunty K."/>
            <person name="Markovic C."/>
            <person name="Hall O."/>
            <person name="Minx P."/>
            <person name="Tomlinson C."/>
            <person name="Mitreva M."/>
            <person name="Nelson J."/>
            <person name="Hou S."/>
            <person name="Wollam A."/>
            <person name="Pepin K.H."/>
            <person name="Johnson M."/>
            <person name="Bhonagiri V."/>
            <person name="Nash W.E."/>
            <person name="Warren W."/>
            <person name="Chinwalla A."/>
            <person name="Mardis E.R."/>
            <person name="Wilson R.K."/>
        </authorList>
    </citation>
    <scope>NUCLEOTIDE SEQUENCE [LARGE SCALE GENOMIC DNA]</scope>
    <source>
        <strain evidence="2">ATCC 35185 / DSM 20758 / VPI D19B-28</strain>
    </source>
</reference>